<proteinExistence type="inferred from homology"/>
<dbReference type="PROSITE" id="PS50206">
    <property type="entry name" value="RHODANESE_3"/>
    <property type="match status" value="1"/>
</dbReference>
<dbReference type="InterPro" id="IPR040503">
    <property type="entry name" value="TRHO_N"/>
</dbReference>
<keyword evidence="1" id="KW-0560">Oxidoreductase</keyword>
<dbReference type="PANTHER" id="PTHR43268">
    <property type="entry name" value="THIOSULFATE SULFURTRANSFERASE/RHODANESE-LIKE DOMAIN-CONTAINING PROTEIN 2"/>
    <property type="match status" value="1"/>
</dbReference>
<comment type="function">
    <text evidence="1">Catalyzes oxygen-dependent 5-hydroxyuridine (ho5U) modification at position 34 in tRNAs.</text>
</comment>
<dbReference type="EC" id="1.14.-.-" evidence="1"/>
<evidence type="ECO:0000313" key="4">
    <source>
        <dbReference type="Proteomes" id="UP000584867"/>
    </source>
</evidence>
<dbReference type="Gene3D" id="3.30.70.100">
    <property type="match status" value="1"/>
</dbReference>
<dbReference type="AlphaFoldDB" id="A0A7W7ZNL6"/>
<dbReference type="InterPro" id="IPR001763">
    <property type="entry name" value="Rhodanese-like_dom"/>
</dbReference>
<dbReference type="HAMAP" id="MF_00469">
    <property type="entry name" value="TrhO"/>
    <property type="match status" value="1"/>
</dbReference>
<dbReference type="NCBIfam" id="NF001136">
    <property type="entry name" value="PRK00142.1-4"/>
    <property type="match status" value="1"/>
</dbReference>
<accession>A0A7W7ZNL6</accession>
<gene>
    <name evidence="1" type="primary">trhO</name>
    <name evidence="3" type="ORF">HDF15_001542</name>
</gene>
<evidence type="ECO:0000256" key="1">
    <source>
        <dbReference type="HAMAP-Rule" id="MF_00469"/>
    </source>
</evidence>
<dbReference type="GO" id="GO:0016705">
    <property type="term" value="F:oxidoreductase activity, acting on paired donors, with incorporation or reduction of molecular oxygen"/>
    <property type="evidence" value="ECO:0007669"/>
    <property type="project" value="UniProtKB-UniRule"/>
</dbReference>
<dbReference type="GO" id="GO:0006400">
    <property type="term" value="P:tRNA modification"/>
    <property type="evidence" value="ECO:0007669"/>
    <property type="project" value="UniProtKB-UniRule"/>
</dbReference>
<dbReference type="SUPFAM" id="SSF52821">
    <property type="entry name" value="Rhodanese/Cell cycle control phosphatase"/>
    <property type="match status" value="1"/>
</dbReference>
<dbReference type="EMBL" id="JACHIO010000005">
    <property type="protein sequence ID" value="MBB5063202.1"/>
    <property type="molecule type" value="Genomic_DNA"/>
</dbReference>
<comment type="similarity">
    <text evidence="1">Belongs to the TrhO family.</text>
</comment>
<dbReference type="CDD" id="cd01518">
    <property type="entry name" value="RHOD_YceA"/>
    <property type="match status" value="1"/>
</dbReference>
<reference evidence="3 4" key="1">
    <citation type="submission" date="2020-08" db="EMBL/GenBank/DDBJ databases">
        <title>Genomic Encyclopedia of Type Strains, Phase IV (KMG-V): Genome sequencing to study the core and pangenomes of soil and plant-associated prokaryotes.</title>
        <authorList>
            <person name="Whitman W."/>
        </authorList>
    </citation>
    <scope>NUCLEOTIDE SEQUENCE [LARGE SCALE GENOMIC DNA]</scope>
    <source>
        <strain evidence="3 4">X5P3</strain>
    </source>
</reference>
<keyword evidence="1" id="KW-0819">tRNA processing</keyword>
<name>A0A7W7ZNL6_9BACT</name>
<evidence type="ECO:0000313" key="3">
    <source>
        <dbReference type="EMBL" id="MBB5063202.1"/>
    </source>
</evidence>
<dbReference type="Pfam" id="PF17773">
    <property type="entry name" value="UPF0176_N"/>
    <property type="match status" value="1"/>
</dbReference>
<dbReference type="Pfam" id="PF00581">
    <property type="entry name" value="Rhodanese"/>
    <property type="match status" value="1"/>
</dbReference>
<evidence type="ECO:0000259" key="2">
    <source>
        <dbReference type="PROSITE" id="PS50206"/>
    </source>
</evidence>
<dbReference type="Gene3D" id="3.40.250.10">
    <property type="entry name" value="Rhodanese-like domain"/>
    <property type="match status" value="1"/>
</dbReference>
<organism evidence="3 4">
    <name type="scientific">Granulicella mallensis</name>
    <dbReference type="NCBI Taxonomy" id="940614"/>
    <lineage>
        <taxon>Bacteria</taxon>
        <taxon>Pseudomonadati</taxon>
        <taxon>Acidobacteriota</taxon>
        <taxon>Terriglobia</taxon>
        <taxon>Terriglobales</taxon>
        <taxon>Acidobacteriaceae</taxon>
        <taxon>Granulicella</taxon>
    </lineage>
</organism>
<dbReference type="InterPro" id="IPR020936">
    <property type="entry name" value="TrhO"/>
</dbReference>
<dbReference type="InterPro" id="IPR036873">
    <property type="entry name" value="Rhodanese-like_dom_sf"/>
</dbReference>
<sequence>MNFTIAAFYRFVSLPDPAALRDELRAAFSEEDLCGSMLIAGEGVNGTMAGSAETIERLLDMLVEKTGLDRADVKFAHSEERPFGRLKFLVKSEIIAFRKAKVDPTQAGNYVQPQEWNALIADPEVLLLDTRNHYEADLGTFNGAIDPGIETFSDFVTYVRENLDPAKHRKVAMFCTGGIRCEKASAFMLQEGFSEVYHLKGGILKYLEEVPEQDSQWHGTCFVFDRRTSVGHKDFEAE</sequence>
<comment type="caution">
    <text evidence="3">The sequence shown here is derived from an EMBL/GenBank/DDBJ whole genome shotgun (WGS) entry which is preliminary data.</text>
</comment>
<dbReference type="Proteomes" id="UP000584867">
    <property type="component" value="Unassembled WGS sequence"/>
</dbReference>
<dbReference type="RefSeq" id="WP_184254169.1">
    <property type="nucleotide sequence ID" value="NZ_JACHIO010000005.1"/>
</dbReference>
<protein>
    <recommendedName>
        <fullName evidence="1">tRNA uridine(34) hydroxylase</fullName>
        <ecNumber evidence="1">1.14.-.-</ecNumber>
    </recommendedName>
    <alternativeName>
        <fullName evidence="1">tRNA hydroxylation protein O</fullName>
    </alternativeName>
</protein>
<dbReference type="SMART" id="SM00450">
    <property type="entry name" value="RHOD"/>
    <property type="match status" value="1"/>
</dbReference>
<dbReference type="PANTHER" id="PTHR43268:SF3">
    <property type="entry name" value="RHODANESE-LIKE DOMAIN-CONTAINING PROTEIN 7-RELATED"/>
    <property type="match status" value="1"/>
</dbReference>
<comment type="catalytic activity">
    <reaction evidence="1">
        <text>uridine(34) in tRNA + AH2 + O2 = 5-hydroxyuridine(34) in tRNA + A + H2O</text>
        <dbReference type="Rhea" id="RHEA:64224"/>
        <dbReference type="Rhea" id="RHEA-COMP:11727"/>
        <dbReference type="Rhea" id="RHEA-COMP:13381"/>
        <dbReference type="ChEBI" id="CHEBI:13193"/>
        <dbReference type="ChEBI" id="CHEBI:15377"/>
        <dbReference type="ChEBI" id="CHEBI:15379"/>
        <dbReference type="ChEBI" id="CHEBI:17499"/>
        <dbReference type="ChEBI" id="CHEBI:65315"/>
        <dbReference type="ChEBI" id="CHEBI:136877"/>
    </reaction>
</comment>
<feature type="domain" description="Rhodanese" evidence="2">
    <location>
        <begin position="121"/>
        <end position="215"/>
    </location>
</feature>